<comment type="similarity">
    <text evidence="1">To bacterial alkanal monooxygenase alpha and beta chains.</text>
</comment>
<dbReference type="RefSeq" id="WP_079409451.1">
    <property type="nucleotide sequence ID" value="NZ_MBTG01000003.1"/>
</dbReference>
<dbReference type="GO" id="GO:0005829">
    <property type="term" value="C:cytosol"/>
    <property type="evidence" value="ECO:0007669"/>
    <property type="project" value="TreeGrafter"/>
</dbReference>
<dbReference type="InterPro" id="IPR019949">
    <property type="entry name" value="CmoO-like"/>
</dbReference>
<dbReference type="AlphaFoldDB" id="A0A1V4HQP0"/>
<dbReference type="OrthoDB" id="9780518at2"/>
<dbReference type="InterPro" id="IPR011251">
    <property type="entry name" value="Luciferase-like_dom"/>
</dbReference>
<keyword evidence="4" id="KW-1185">Reference proteome</keyword>
<evidence type="ECO:0000259" key="2">
    <source>
        <dbReference type="Pfam" id="PF00296"/>
    </source>
</evidence>
<dbReference type="Proteomes" id="UP000190626">
    <property type="component" value="Unassembled WGS sequence"/>
</dbReference>
<dbReference type="PANTHER" id="PTHR30137">
    <property type="entry name" value="LUCIFERASE-LIKE MONOOXYGENASE"/>
    <property type="match status" value="1"/>
</dbReference>
<dbReference type="PANTHER" id="PTHR30137:SF20">
    <property type="entry name" value="N-ACETYL-S-ALKYLCYSTEINE MONOOXYGENASE"/>
    <property type="match status" value="1"/>
</dbReference>
<dbReference type="Pfam" id="PF00296">
    <property type="entry name" value="Bac_luciferase"/>
    <property type="match status" value="1"/>
</dbReference>
<evidence type="ECO:0000313" key="4">
    <source>
        <dbReference type="Proteomes" id="UP000190626"/>
    </source>
</evidence>
<dbReference type="InterPro" id="IPR036661">
    <property type="entry name" value="Luciferase-like_sf"/>
</dbReference>
<gene>
    <name evidence="3" type="ORF">BC351_15975</name>
</gene>
<evidence type="ECO:0000256" key="1">
    <source>
        <dbReference type="ARBA" id="ARBA00007789"/>
    </source>
</evidence>
<dbReference type="CDD" id="cd00347">
    <property type="entry name" value="Flavin_utilizing_monoxygenases"/>
    <property type="match status" value="2"/>
</dbReference>
<protein>
    <submittedName>
        <fullName evidence="3">Luciferase</fullName>
    </submittedName>
</protein>
<dbReference type="STRING" id="1469647.BC351_15975"/>
<dbReference type="EMBL" id="MBTG01000003">
    <property type="protein sequence ID" value="OPH60701.1"/>
    <property type="molecule type" value="Genomic_DNA"/>
</dbReference>
<dbReference type="NCBIfam" id="TIGR03558">
    <property type="entry name" value="oxido_grp_1"/>
    <property type="match status" value="1"/>
</dbReference>
<accession>A0A1V4HQP0</accession>
<reference evidence="4" key="1">
    <citation type="submission" date="2016-07" db="EMBL/GenBank/DDBJ databases">
        <authorList>
            <person name="Florea S."/>
            <person name="Webb J.S."/>
            <person name="Jaromczyk J."/>
            <person name="Schardl C.L."/>
        </authorList>
    </citation>
    <scope>NUCLEOTIDE SEQUENCE [LARGE SCALE GENOMIC DNA]</scope>
    <source>
        <strain evidence="4">CY1</strain>
    </source>
</reference>
<comment type="caution">
    <text evidence="3">The sequence shown here is derived from an EMBL/GenBank/DDBJ whole genome shotgun (WGS) entry which is preliminary data.</text>
</comment>
<name>A0A1V4HQP0_9BACL</name>
<organism evidence="3 4">
    <name type="scientific">Paenibacillus ferrarius</name>
    <dbReference type="NCBI Taxonomy" id="1469647"/>
    <lineage>
        <taxon>Bacteria</taxon>
        <taxon>Bacillati</taxon>
        <taxon>Bacillota</taxon>
        <taxon>Bacilli</taxon>
        <taxon>Bacillales</taxon>
        <taxon>Paenibacillaceae</taxon>
        <taxon>Paenibacillus</taxon>
    </lineage>
</organism>
<dbReference type="Gene3D" id="3.20.20.30">
    <property type="entry name" value="Luciferase-like domain"/>
    <property type="match status" value="1"/>
</dbReference>
<feature type="domain" description="Luciferase-like" evidence="2">
    <location>
        <begin position="19"/>
        <end position="296"/>
    </location>
</feature>
<dbReference type="GO" id="GO:0016705">
    <property type="term" value="F:oxidoreductase activity, acting on paired donors, with incorporation or reduction of molecular oxygen"/>
    <property type="evidence" value="ECO:0007669"/>
    <property type="project" value="InterPro"/>
</dbReference>
<dbReference type="InterPro" id="IPR050766">
    <property type="entry name" value="Bact_Lucif_Oxidored"/>
</dbReference>
<proteinExistence type="predicted"/>
<evidence type="ECO:0000313" key="3">
    <source>
        <dbReference type="EMBL" id="OPH60701.1"/>
    </source>
</evidence>
<sequence>MKLSVLDLVPVIPPAEPAYAIEQSVKLAQQAEMWGYTRYWVAEHHDMPGLACTSPEVLLAHIGARTQRIRLGSGALLLPHYKPLKVAEVFHMLATLYPGRVDLGIGRAPGGSAQVTIALSGNFLDNVRQLPNSLSALMALLNDQFECEGQVVHARPLPSIPPEVWMLGTNRKSADFAAAYGTGYVFGQFMSDSDALEMVAAYRNNFQPSPQVQTPRAMIAIGVICAPTEEEALSLASEGVPWQQSQPDMPLRQNGEVPQSLAVARDGQKMQSAAGRKLLVGTAETVKRQLVGLAQLAHIDEFLIVTPIADYEKRLRSYELLGSVLV</sequence>
<dbReference type="SUPFAM" id="SSF51679">
    <property type="entry name" value="Bacterial luciferase-like"/>
    <property type="match status" value="1"/>
</dbReference>